<dbReference type="Proteomes" id="UP001165186">
    <property type="component" value="Unassembled WGS sequence"/>
</dbReference>
<accession>A0ACB5SIR1</accession>
<protein>
    <submittedName>
        <fullName evidence="1">Prefoldin</fullName>
    </submittedName>
</protein>
<proteinExistence type="predicted"/>
<keyword evidence="2" id="KW-1185">Reference proteome</keyword>
<name>A0ACB5SIR1_9PEZI</name>
<evidence type="ECO:0000313" key="2">
    <source>
        <dbReference type="Proteomes" id="UP001165186"/>
    </source>
</evidence>
<reference evidence="1" key="1">
    <citation type="submission" date="2024-09" db="EMBL/GenBank/DDBJ databases">
        <title>Draft Genome Sequences of Neofusicoccum parvum.</title>
        <authorList>
            <person name="Ashida A."/>
            <person name="Camagna M."/>
            <person name="Tanaka A."/>
            <person name="Takemoto D."/>
        </authorList>
    </citation>
    <scope>NUCLEOTIDE SEQUENCE</scope>
    <source>
        <strain evidence="1">PPO83</strain>
    </source>
</reference>
<dbReference type="EMBL" id="BSXG01000105">
    <property type="protein sequence ID" value="GME42870.1"/>
    <property type="molecule type" value="Genomic_DNA"/>
</dbReference>
<evidence type="ECO:0000313" key="1">
    <source>
        <dbReference type="EMBL" id="GME42870.1"/>
    </source>
</evidence>
<organism evidence="1 2">
    <name type="scientific">Neofusicoccum parvum</name>
    <dbReference type="NCBI Taxonomy" id="310453"/>
    <lineage>
        <taxon>Eukaryota</taxon>
        <taxon>Fungi</taxon>
        <taxon>Dikarya</taxon>
        <taxon>Ascomycota</taxon>
        <taxon>Pezizomycotina</taxon>
        <taxon>Dothideomycetes</taxon>
        <taxon>Dothideomycetes incertae sedis</taxon>
        <taxon>Botryosphaeriales</taxon>
        <taxon>Botryosphaeriaceae</taxon>
        <taxon>Neofusicoccum</taxon>
    </lineage>
</organism>
<gene>
    <name evidence="1" type="primary">g2805</name>
    <name evidence="1" type="ORF">NpPPO83_00002805</name>
</gene>
<sequence length="2350" mass="255834">MSSIPMWDSSDPERAPPPLPLNPNPGSPQLTTRPNTSAAIANAAKALEDKARENAPAYTTNPMPSKNPSPERSLIKGAAHKRMQSFQDTNLRDFRAILSPTRSPEKSPTRPGSRHGASSEAPEPLSSPPTSPEKTPSSTPTPTPAQRDLMRDTPPLRTGGRSHHKAILGENTPPSATYMALQSMPLRDFESPLHDATNGATPRPKQQEPDNLSIQIREIATIASNLQREMAQLSRRSKDNATDLISLKEATNARDEDIRKSLKELVSNINTTALFAPPPIPGLHTRSNSFGGMSAAPGTPDASEKHGFRLPRMNSSSPFVDERIGSPNPYSIEGAASVAMLEKIVREMVTKEGQERLINTLNGLFEKSNQESNETSRKVGELVEFIKQGSESRALTLRDVADAADGMRATSPDSQVARATRDINAALGIPNDANTSKPFSSPKAADFVSADMLKLLKKIKDSVTESGGVTAETKALVRDLRGEVLGMGRELGRKIDEITPNSSGALALEDGQEREDIARIVQDGLAELKEHMDEVLRSKRRGSGASMVSRGSVDNQEVYAVVKHALAEQGLDQGAQAPGQQLDKDSILEAVKEAYEAYKPEIELQQFGLERDEILECLREGLAQHRSSAPAPEPINRDEIMDAVMEAMTQMEFPQPPDNSHEIREEVISAVRECLDEIRPSMQVAAPSNHPDPEFTRGLILEAVRDGFETHGPSAARELEISRDDLFDAVKAGLETAPRELEISRDDLFEAVKAGLQGTQTPLGGYGEQVMNRLQELVSDMRTEFKAYSSANGRDTEQVLDAMKDGLESLRSEIESYVDRAQDVTGKDEIIDSLRTGLETLRGDVQGYVAAGPQGDQAINRSEMLDYIRSEFEHLHEALTSQVVPAAAEGGKTELLQILNEGFDGLKTYMQKRDEEDTTKEEMEEAMKVEFEQLREAVIHGSASHRDEILDTIHASLENLHVKLESRDEAAQAPQSNEEVLKTMKDEFEHLRETLATTLIKSGASDSKDDIIDAVRENMDALRTQLTADQGESSKETLGAIKEELEHLRETLGGGLAKSDGSFEDKEEILEALRTGLEGIKESQSQNPGHGLTEEVLQALHEQLEHLRKSIAGNVASRADTEEILETVRLGLDDLRSDLAKKIDNPERQMSATGEILDAINEGVDSLRTDIKAVTGASAPMDMSVNYEILETLKEGIQTISTEITRLKGDKQATVEDDISAVGNEVVLAEDPDNVLARDAPAEDEATMGLKRDDLKELEVLMTQLQIKVEAMDANIQNIPPPTAPAPANEPAPGVALKEDLAGVASKEDLAGIALKEDLVNVEELLKDVQAAITVLSEDKRRDTEVVDGLARKEDTDAIETLLQNTKAKLDEIVLPDPETVVKKEHLDVVEAAVLVTTEAIDKLTAKIDGEEVASKGDVAVVEVLVQDLKTALEELKNAKPSEEEEAKKVTKEDTDALGVLITEIKEKLATLPEPEAVPSKADIEQVVGLIHDFRDSHDKMKESYENDIGVTAKAFDDRKNEADTIMTKVGEVKEFLDAVKEEIKAKLQEGGEGVEGVKETLKSLEETISNNFNVTADVKELMETVNREFERTHGSIEGIKTDSEEKATASLEKHDEVKDAIVTGLAEKLDEKFAEMTSKYDDMLLITEASAQKMDEKTTAQEELMNNAKTVSEDLKVTIDTLGTTITSMNTTFTETTEKLTGDSATVFVKLDDAVAKMDENHDVNKSEHQLTRDEVAKALTALTAMQDELTENHPKFMITLQEVLALVSQHYEHSRSAEEAAKAAQEESKAAAEAAVEAAAEEARGRSEELKQSFLAGLPALLPPPPEPAEKYDDSQIKEKLDQLLDHATDAEKSAAQLERLDEIHQQVMATAAEVTDFVQSQTKLITEGHENKQKEAEEVALLLERRLVQKDHIEADIGNLNDEKDSLRQQVETLRHEKEMLMSQKMRLNADVSALEMALHIRREELQHMEHKADSLERRILNGIMDHSRALLLQKGIKAPKVSRVASNASPDPSSMPPPSAAAKGVNMALNARPGMKRNGGAQSNPNARRILSLSQISGNAPTGAQSFTGAPNTGLKRSHSVKTNYGYRKPSWGSKRAVSDANKENEILSEESEGELDEISEAGTERRHSIVSGNGSGTEFASTYDDRGSEAGSEYTYGTGSYLTGSDAGRRTSAGSALRSNLDNSEIHEEVSDEDGESQYSDAAEDDEGEATEIPHDADSVSGSSVVTGTASEAPTASKLDDNNDDQETEIETDIVSDAGTKDVEPPTEIDANKAPTPSQVVAAYSETALTPLEPPAPIKDIMSPGGDSGLGSDLPTAQALAAQEGADYFRRVAEEEASQVSSAVQ</sequence>
<comment type="caution">
    <text evidence="1">The sequence shown here is derived from an EMBL/GenBank/DDBJ whole genome shotgun (WGS) entry which is preliminary data.</text>
</comment>